<keyword evidence="7" id="KW-0648">Protein biosynthesis</keyword>
<dbReference type="GO" id="GO:0008574">
    <property type="term" value="F:plus-end-directed microtubule motor activity"/>
    <property type="evidence" value="ECO:0007669"/>
    <property type="project" value="TreeGrafter"/>
</dbReference>
<gene>
    <name evidence="7" type="ORF">NCTC10526_00340</name>
</gene>
<feature type="compositionally biased region" description="Low complexity" evidence="5">
    <location>
        <begin position="91"/>
        <end position="107"/>
    </location>
</feature>
<name>A0A379LIW1_9GAMM</name>
<dbReference type="Proteomes" id="UP000254123">
    <property type="component" value="Unassembled WGS sequence"/>
</dbReference>
<keyword evidence="7" id="KW-0396">Initiation factor</keyword>
<dbReference type="InterPro" id="IPR047149">
    <property type="entry name" value="KIF11-like"/>
</dbReference>
<evidence type="ECO:0000256" key="4">
    <source>
        <dbReference type="ARBA" id="ARBA00023212"/>
    </source>
</evidence>
<feature type="domain" description="Transferrin-binding protein B C-lobe/N-lobe beta-barrel" evidence="6">
    <location>
        <begin position="816"/>
        <end position="919"/>
    </location>
</feature>
<dbReference type="GO" id="GO:0005876">
    <property type="term" value="C:spindle microtubule"/>
    <property type="evidence" value="ECO:0007669"/>
    <property type="project" value="TreeGrafter"/>
</dbReference>
<dbReference type="SUPFAM" id="SSF56925">
    <property type="entry name" value="OMPA-like"/>
    <property type="match status" value="3"/>
</dbReference>
<evidence type="ECO:0000259" key="6">
    <source>
        <dbReference type="Pfam" id="PF01298"/>
    </source>
</evidence>
<evidence type="ECO:0000313" key="7">
    <source>
        <dbReference type="EMBL" id="SUD90025.1"/>
    </source>
</evidence>
<dbReference type="PANTHER" id="PTHR47970">
    <property type="entry name" value="KINESIN-LIKE PROTEIN KIF11"/>
    <property type="match status" value="1"/>
</dbReference>
<keyword evidence="2" id="KW-0963">Cytoplasm</keyword>
<dbReference type="RefSeq" id="WP_028858996.1">
    <property type="nucleotide sequence ID" value="NZ_CAJHAQ010000001.1"/>
</dbReference>
<evidence type="ECO:0000256" key="2">
    <source>
        <dbReference type="ARBA" id="ARBA00022490"/>
    </source>
</evidence>
<dbReference type="STRING" id="1123034.GCA_000685805_01479"/>
<dbReference type="InterPro" id="IPR001677">
    <property type="entry name" value="TbpB_B_D"/>
</dbReference>
<protein>
    <submittedName>
        <fullName evidence="7">Transcription initiation factor TFIID, subunit TAF12 (Also component of histone acetyltransferase SAGA)</fullName>
    </submittedName>
</protein>
<dbReference type="InterPro" id="IPR011250">
    <property type="entry name" value="OMP/PagP_B-barrel"/>
</dbReference>
<proteinExistence type="predicted"/>
<evidence type="ECO:0000256" key="5">
    <source>
        <dbReference type="SAM" id="MobiDB-lite"/>
    </source>
</evidence>
<sequence>MSAKDNSITHGTTIKQLNTPLKASVVLVSAMLMAACGSNGTQSYNLEDVFGSSQLPGGSVSQDELDKAEKEKAEAEERAEAAKKAKEEAEAAAAEQKAKAEAAQQEAAEQKAKAEAAQKEAADAKAQLEKIQAQLDQAIKDLEEALASGGSNTEYFEAQVELKENELKEAQAAVDAATQEAESAQQKAEAQAEAAAAAQKAVQDAQAAAAINNDPEAAKSGVQSINVGTSVAGLEDFVITTRDFDIGESNVVARADLASNNLLPKVDVNISGEGDTELENGFKSHNDSTSIPTALGDLPFAYTSVYKDYGDDMRIGHIDGAANLNGKDIPVDGIAAVGNATKAENIPTEGTVGYTGDATHRKLGIGNAIEFGSSVFTADFVAKNLAGKLSFANAGDINLKANINGNKFSGAADANGGYATEGGFFGGDAQYLGGVYEGNEAQGTYGAKSDKQTVADQAAADAQEAAEAAQQALAAQQAQAEAAQAAAAEAKAEVQKAEEALEKAKAALENAGQSGNEQALKDALEKAQAEAEKAKADAEAAIKEANEKAQQEVTAAQEQVKAAEEQTKLAQDQANAAKAAEAEAKAAADAAEKEAADKIAAAESAAKEDIAEANKIAEEAKAKAKTAQDNAEQAEADRIAAEQAAEKAETAKAAAEQAKAEADKRIKELEAELEALKNPDAYKSEAEADKSGAQHLRIDVTAVSDQIGVKKTTSRDFIIRSSSDVDARADLALEGLVNDSVAIKVSGENDAETSNGFKAYEGTGNVLSEGDLAYTSTYKDFGDSGELRIAHIDGSVMDGAVPVNGVVVLGNKTETLPTEGTANYAGDATNRKLGVNSKVEYGSSEFTADFVNKSLDGTLKFKQAGEIGLSANIDGNEFSGNTADNNGYNTEGAFYGKNANFIGGIYEGKGSQGTFGAEKNGTPATLVEPEPETPEPLVNPDAKANEDIGGFMSNTLSSEKGLGTENRIGFRQFINDKQSFTTTSTDENGEVQPNLVESANTNNFIDFAKFDARLDTVKPEQFTESVVLTTVRADDVDAGNGFMKSKAQNTDAINNANSPIGKIELKVDYNSVYKNFDSVMQIGHVYGDLRKEGLAAGVKSRYANVYAIGKATAQEDMDYLKALSQYNVDNGINDGLVAYKGDATYVENIHLLDRTAMSPVVNGISEFKVDFINDKLSGTLAFEEGNYKYMPEGNKIGIEANISGNTFANENVGNTVHTSGGFFGEDAQFLGGIYQDNEVKGGSGDVAGTGTKFQGTFGAEKQ</sequence>
<keyword evidence="3" id="KW-0505">Motor protein</keyword>
<dbReference type="GO" id="GO:0072686">
    <property type="term" value="C:mitotic spindle"/>
    <property type="evidence" value="ECO:0007669"/>
    <property type="project" value="TreeGrafter"/>
</dbReference>
<dbReference type="Pfam" id="PF01298">
    <property type="entry name" value="TbpB_B_D"/>
    <property type="match status" value="3"/>
</dbReference>
<evidence type="ECO:0000256" key="3">
    <source>
        <dbReference type="ARBA" id="ARBA00023175"/>
    </source>
</evidence>
<dbReference type="GO" id="GO:0003743">
    <property type="term" value="F:translation initiation factor activity"/>
    <property type="evidence" value="ECO:0007669"/>
    <property type="project" value="UniProtKB-KW"/>
</dbReference>
<comment type="subcellular location">
    <subcellularLocation>
        <location evidence="1">Cytoplasm</location>
        <location evidence="1">Cytoskeleton</location>
    </subcellularLocation>
</comment>
<organism evidence="7 8">
    <name type="scientific">Psychrobacter phenylpyruvicus</name>
    <dbReference type="NCBI Taxonomy" id="29432"/>
    <lineage>
        <taxon>Bacteria</taxon>
        <taxon>Pseudomonadati</taxon>
        <taxon>Pseudomonadota</taxon>
        <taxon>Gammaproteobacteria</taxon>
        <taxon>Moraxellales</taxon>
        <taxon>Moraxellaceae</taxon>
        <taxon>Psychrobacter</taxon>
    </lineage>
</organism>
<feature type="region of interest" description="Disordered" evidence="5">
    <location>
        <begin position="624"/>
        <end position="645"/>
    </location>
</feature>
<dbReference type="GO" id="GO:0051231">
    <property type="term" value="P:spindle elongation"/>
    <property type="evidence" value="ECO:0007669"/>
    <property type="project" value="TreeGrafter"/>
</dbReference>
<feature type="compositionally biased region" description="Basic and acidic residues" evidence="5">
    <location>
        <begin position="64"/>
        <end position="89"/>
    </location>
</feature>
<dbReference type="PANTHER" id="PTHR47970:SF12">
    <property type="entry name" value="KINESIN FAMILY MEMBER 11"/>
    <property type="match status" value="1"/>
</dbReference>
<feature type="domain" description="Transferrin-binding protein B C-lobe/N-lobe beta-barrel" evidence="6">
    <location>
        <begin position="1135"/>
        <end position="1261"/>
    </location>
</feature>
<feature type="compositionally biased region" description="Basic and acidic residues" evidence="5">
    <location>
        <begin position="635"/>
        <end position="645"/>
    </location>
</feature>
<evidence type="ECO:0000313" key="8">
    <source>
        <dbReference type="Proteomes" id="UP000254123"/>
    </source>
</evidence>
<feature type="domain" description="Transferrin-binding protein B C-lobe/N-lobe beta-barrel" evidence="6">
    <location>
        <begin position="346"/>
        <end position="448"/>
    </location>
</feature>
<dbReference type="GO" id="GO:0016740">
    <property type="term" value="F:transferase activity"/>
    <property type="evidence" value="ECO:0007669"/>
    <property type="project" value="UniProtKB-KW"/>
</dbReference>
<dbReference type="Gene3D" id="2.40.160.90">
    <property type="match status" value="3"/>
</dbReference>
<keyword evidence="8" id="KW-1185">Reference proteome</keyword>
<keyword evidence="4" id="KW-0206">Cytoskeleton</keyword>
<reference evidence="7 8" key="1">
    <citation type="submission" date="2018-06" db="EMBL/GenBank/DDBJ databases">
        <authorList>
            <consortium name="Pathogen Informatics"/>
            <person name="Doyle S."/>
        </authorList>
    </citation>
    <scope>NUCLEOTIDE SEQUENCE [LARGE SCALE GENOMIC DNA]</scope>
    <source>
        <strain evidence="7 8">NCTC10526</strain>
    </source>
</reference>
<dbReference type="AlphaFoldDB" id="A0A379LIW1"/>
<feature type="region of interest" description="Disordered" evidence="5">
    <location>
        <begin position="54"/>
        <end position="116"/>
    </location>
</feature>
<feature type="region of interest" description="Disordered" evidence="5">
    <location>
        <begin position="508"/>
        <end position="539"/>
    </location>
</feature>
<evidence type="ECO:0000256" key="1">
    <source>
        <dbReference type="ARBA" id="ARBA00004245"/>
    </source>
</evidence>
<feature type="compositionally biased region" description="Basic and acidic residues" evidence="5">
    <location>
        <begin position="519"/>
        <end position="539"/>
    </location>
</feature>
<keyword evidence="7" id="KW-0808">Transferase</keyword>
<dbReference type="EMBL" id="UGVC01000001">
    <property type="protein sequence ID" value="SUD90025.1"/>
    <property type="molecule type" value="Genomic_DNA"/>
</dbReference>
<accession>A0A379LIW1</accession>